<evidence type="ECO:0000313" key="2">
    <source>
        <dbReference type="EMBL" id="MCP8970802.1"/>
    </source>
</evidence>
<dbReference type="Proteomes" id="UP001156102">
    <property type="component" value="Unassembled WGS sequence"/>
</dbReference>
<feature type="domain" description="YopA central" evidence="1">
    <location>
        <begin position="87"/>
        <end position="216"/>
    </location>
</feature>
<name>A0AA41X8M1_9BACI</name>
<evidence type="ECO:0000313" key="3">
    <source>
        <dbReference type="Proteomes" id="UP001156102"/>
    </source>
</evidence>
<dbReference type="AlphaFoldDB" id="A0AA41X8M1"/>
<comment type="caution">
    <text evidence="2">The sequence shown here is derived from an EMBL/GenBank/DDBJ whole genome shotgun (WGS) entry which is preliminary data.</text>
</comment>
<organism evidence="2 3">
    <name type="scientific">Ectobacillus ponti</name>
    <dbReference type="NCBI Taxonomy" id="2961894"/>
    <lineage>
        <taxon>Bacteria</taxon>
        <taxon>Bacillati</taxon>
        <taxon>Bacillota</taxon>
        <taxon>Bacilli</taxon>
        <taxon>Bacillales</taxon>
        <taxon>Bacillaceae</taxon>
        <taxon>Ectobacillus</taxon>
    </lineage>
</organism>
<gene>
    <name evidence="2" type="ORF">NK662_19985</name>
</gene>
<sequence length="417" mass="48065">MEQEDKKFYVNGRVYLNWLPAPSINFEAEMVDDVNIDMVINKILGGSYRLTTRDGYSCSVMVTNIKYGDKFAVTGIVLNFIERPGSETHQLVFSVVNFINDFGSPIQHERTMYLGRSWFKYGAFRIVLDKQPDYKTKYDELTKTGGYAITHAGMIEHIEGELFSYDEVADLLESLMWLLSFASGRKVGICSVHGYIGEELVLERYQAPIIFKWKKVNNWFPKTDPDSYLQLQNVYPSLVKQLKDDLWGDVLKRTLSWYFDSNDARYVENKIVAVQIALETLAWTFLVEEHEIVARSVFDKKLRASDKLVRLLHELSIPQVLPDTGTFAAAQKFYENGPHLLTDFRNEIVHPSKKAKKNGQTIAVPKHRVLELGKQYLELSILRILNYKGKYQNLLKEVQMVGETVENVPWCSKKSET</sequence>
<dbReference type="Pfam" id="PF26308">
    <property type="entry name" value="YopA_M"/>
    <property type="match status" value="1"/>
</dbReference>
<dbReference type="EMBL" id="JANCLT010000014">
    <property type="protein sequence ID" value="MCP8970802.1"/>
    <property type="molecule type" value="Genomic_DNA"/>
</dbReference>
<protein>
    <recommendedName>
        <fullName evidence="1">YopA central domain-containing protein</fullName>
    </recommendedName>
</protein>
<evidence type="ECO:0000259" key="1">
    <source>
        <dbReference type="Pfam" id="PF26308"/>
    </source>
</evidence>
<accession>A0AA41X8M1</accession>
<dbReference type="RefSeq" id="WP_254760724.1">
    <property type="nucleotide sequence ID" value="NZ_JANCLT010000014.1"/>
</dbReference>
<keyword evidence="3" id="KW-1185">Reference proteome</keyword>
<reference evidence="2" key="1">
    <citation type="submission" date="2022-07" db="EMBL/GenBank/DDBJ databases">
        <authorList>
            <person name="Li W.-J."/>
            <person name="Deng Q.-Q."/>
        </authorList>
    </citation>
    <scope>NUCLEOTIDE SEQUENCE</scope>
    <source>
        <strain evidence="2">SYSU M60031</strain>
    </source>
</reference>
<proteinExistence type="predicted"/>
<dbReference type="InterPro" id="IPR058684">
    <property type="entry name" value="YopA_M"/>
</dbReference>